<sequence length="698" mass="78757">MRNSRLLKLLICFTLFTFAVGFSGCSESGFDSLRRLYGEDANYYIALRKKADGEEKAARQLFLRCAKKGSYYAARRSAEALTQFGSVQDRLSACEKLLANYTDEDALLIALREYENAGEYSKILILTEPIDVASCSSEIARIKLNALFKRNSRRFEDEAYVWYTSRAMTLSMNRLYQETVTENLQSAKNKIINFRIDVYNANYNSAYERFSDIIDITVKSKALPLTAQIVSDMGKACLYGSSSYIKNAKIFSDIAAHEKNDAAVVYNAYFYAGRLYDKADSDYAAAADRFVRAMDCAPTGAQYDNALWYLLNASLRVSVDTSIDVFKIHRAKIDNPSYFDDFFELFAPLLLSQSRWSDFKKVYDAIDGYASDVSVGRFAYLYGRLVQEGLIASGEPRTEADNAFRRVLSLDCDLYYKALATAKLDLDREEAKAALYRTKINKNFIKDEAAERLLAGYALFGLPEKIYPEWLAFTSEGKAISVECAVTLSDFLNKGASGTDEYYTQSLRIVAKTAAESDMPFGEDAYRLLYPRNYVKEVSASCEAFGIDEAILYALIRTESFFSNNVISAAGARGLTQLMDLTADEIAMRLKRSDYNLLDPATNIEFGAYYLAYLTKRLDGSPLTAFFAYNAGIGRVRRWMNNSHLELGRHTASDLFLETIPYSETRDYGRKLISASAMYGILYYDTPVQTVVKKITNR</sequence>
<dbReference type="PROSITE" id="PS51257">
    <property type="entry name" value="PROKAR_LIPOPROTEIN"/>
    <property type="match status" value="1"/>
</dbReference>
<dbReference type="RefSeq" id="WP_021329697.1">
    <property type="nucleotide sequence ID" value="NZ_AUZJ01000013.1"/>
</dbReference>
<accession>U2L1J8</accession>
<dbReference type="Gene3D" id="1.10.530.10">
    <property type="match status" value="1"/>
</dbReference>
<dbReference type="Proteomes" id="UP000016412">
    <property type="component" value="Unassembled WGS sequence"/>
</dbReference>
<dbReference type="CDD" id="cd13401">
    <property type="entry name" value="Slt70-like"/>
    <property type="match status" value="1"/>
</dbReference>
<dbReference type="InterPro" id="IPR023346">
    <property type="entry name" value="Lysozyme-like_dom_sf"/>
</dbReference>
<proteinExistence type="inferred from homology"/>
<gene>
    <name evidence="4" type="ORF">HMPREF0860_0782</name>
    <name evidence="3" type="ORF">HMPREF1325_2174</name>
</gene>
<keyword evidence="6" id="KW-1185">Reference proteome</keyword>
<protein>
    <submittedName>
        <fullName evidence="3">Transglycosylase SLT domain protein</fullName>
    </submittedName>
</protein>
<evidence type="ECO:0000313" key="5">
    <source>
        <dbReference type="Proteomes" id="UP000016412"/>
    </source>
</evidence>
<dbReference type="STRING" id="1125725.HMPREF1325_2174"/>
<organism evidence="3 5">
    <name type="scientific">Treponema socranskii subsp. socranskii VPI DR56BR1116 = ATCC 35536</name>
    <dbReference type="NCBI Taxonomy" id="1125725"/>
    <lineage>
        <taxon>Bacteria</taxon>
        <taxon>Pseudomonadati</taxon>
        <taxon>Spirochaetota</taxon>
        <taxon>Spirochaetia</taxon>
        <taxon>Spirochaetales</taxon>
        <taxon>Treponemataceae</taxon>
        <taxon>Treponema</taxon>
    </lineage>
</organism>
<comment type="similarity">
    <text evidence="1">Belongs to the transglycosylase Slt family.</text>
</comment>
<evidence type="ECO:0000313" key="3">
    <source>
        <dbReference type="EMBL" id="ERF61395.1"/>
    </source>
</evidence>
<dbReference type="NCBIfam" id="NF047373">
    <property type="entry name" value="BB0259_flg_lyt"/>
    <property type="match status" value="1"/>
</dbReference>
<dbReference type="Pfam" id="PF01464">
    <property type="entry name" value="SLT"/>
    <property type="match status" value="1"/>
</dbReference>
<evidence type="ECO:0000313" key="4">
    <source>
        <dbReference type="EMBL" id="ERK04577.1"/>
    </source>
</evidence>
<dbReference type="eggNOG" id="COG0741">
    <property type="taxonomic scope" value="Bacteria"/>
</dbReference>
<feature type="domain" description="Transglycosylase SLT" evidence="2">
    <location>
        <begin position="543"/>
        <end position="643"/>
    </location>
</feature>
<evidence type="ECO:0000313" key="6">
    <source>
        <dbReference type="Proteomes" id="UP000016646"/>
    </source>
</evidence>
<dbReference type="InterPro" id="IPR008258">
    <property type="entry name" value="Transglycosylase_SLT_dom_1"/>
</dbReference>
<dbReference type="AlphaFoldDB" id="U2L1J8"/>
<dbReference type="Proteomes" id="UP000016646">
    <property type="component" value="Unassembled WGS sequence"/>
</dbReference>
<dbReference type="EMBL" id="AVQI01000020">
    <property type="protein sequence ID" value="ERK04577.1"/>
    <property type="molecule type" value="Genomic_DNA"/>
</dbReference>
<reference evidence="5 6" key="1">
    <citation type="submission" date="2013-08" db="EMBL/GenBank/DDBJ databases">
        <authorList>
            <person name="Durkin A.S."/>
            <person name="Haft D.R."/>
            <person name="McCorrison J."/>
            <person name="Torralba M."/>
            <person name="Gillis M."/>
            <person name="Haft D.H."/>
            <person name="Methe B."/>
            <person name="Sutton G."/>
            <person name="Nelson K.E."/>
        </authorList>
    </citation>
    <scope>NUCLEOTIDE SEQUENCE [LARGE SCALE GENOMIC DNA]</scope>
    <source>
        <strain evidence="4 6">ATCC 35536</strain>
        <strain evidence="3 5">VPI DR56BR1116</strain>
    </source>
</reference>
<dbReference type="PATRIC" id="fig|1125725.3.peg.619"/>
<evidence type="ECO:0000256" key="1">
    <source>
        <dbReference type="ARBA" id="ARBA00007734"/>
    </source>
</evidence>
<evidence type="ECO:0000259" key="2">
    <source>
        <dbReference type="Pfam" id="PF01464"/>
    </source>
</evidence>
<comment type="caution">
    <text evidence="3">The sequence shown here is derived from an EMBL/GenBank/DDBJ whole genome shotgun (WGS) entry which is preliminary data.</text>
</comment>
<dbReference type="SUPFAM" id="SSF53955">
    <property type="entry name" value="Lysozyme-like"/>
    <property type="match status" value="1"/>
</dbReference>
<dbReference type="PANTHER" id="PTHR37423">
    <property type="entry name" value="SOLUBLE LYTIC MUREIN TRANSGLYCOSYLASE-RELATED"/>
    <property type="match status" value="1"/>
</dbReference>
<dbReference type="PANTHER" id="PTHR37423:SF2">
    <property type="entry name" value="MEMBRANE-BOUND LYTIC MUREIN TRANSGLYCOSYLASE C"/>
    <property type="match status" value="1"/>
</dbReference>
<name>U2L1J8_TRESO</name>
<dbReference type="EMBL" id="AUZJ01000013">
    <property type="protein sequence ID" value="ERF61395.1"/>
    <property type="molecule type" value="Genomic_DNA"/>
</dbReference>
<dbReference type="OrthoDB" id="9815002at2"/>